<dbReference type="PANTHER" id="PTHR30055:SF234">
    <property type="entry name" value="HTH-TYPE TRANSCRIPTIONAL REGULATOR BETI"/>
    <property type="match status" value="1"/>
</dbReference>
<dbReference type="SUPFAM" id="SSF46689">
    <property type="entry name" value="Homeodomain-like"/>
    <property type="match status" value="1"/>
</dbReference>
<keyword evidence="3" id="KW-0804">Transcription</keyword>
<evidence type="ECO:0000256" key="1">
    <source>
        <dbReference type="ARBA" id="ARBA00023015"/>
    </source>
</evidence>
<evidence type="ECO:0000313" key="7">
    <source>
        <dbReference type="Proteomes" id="UP001367513"/>
    </source>
</evidence>
<dbReference type="RefSeq" id="WP_062397554.1">
    <property type="nucleotide sequence ID" value="NZ_BAAAOD010000069.1"/>
</dbReference>
<dbReference type="PRINTS" id="PR00455">
    <property type="entry name" value="HTHTETR"/>
</dbReference>
<dbReference type="PROSITE" id="PS01081">
    <property type="entry name" value="HTH_TETR_1"/>
    <property type="match status" value="1"/>
</dbReference>
<dbReference type="EMBL" id="JBBPIX010000001">
    <property type="protein sequence ID" value="MEK6462149.1"/>
    <property type="molecule type" value="Genomic_DNA"/>
</dbReference>
<keyword evidence="1" id="KW-0805">Transcription regulation</keyword>
<sequence length="196" mass="21247">MTTPGRRERKKAATRQGIADAALRLFLDRGFDEVTVAEIAEAADVSVTTLFKHFGSKEALLFDEDAEQESELVAAVRDRAPGTDVVDGLYAWLLARVDGPPAARRPSAAELERFRELTDAAPSLRDHARRMWARHEAALAAALAADAGRAEPAPADRVLAHVVVGIPPLLREQAGRAREHLDAAFALLRHGYDGAQ</sequence>
<proteinExistence type="predicted"/>
<dbReference type="InterPro" id="IPR050109">
    <property type="entry name" value="HTH-type_TetR-like_transc_reg"/>
</dbReference>
<name>A0ABU9A8L5_PSEA5</name>
<dbReference type="Gene3D" id="1.10.357.10">
    <property type="entry name" value="Tetracycline Repressor, domain 2"/>
    <property type="match status" value="1"/>
</dbReference>
<comment type="caution">
    <text evidence="6">The sequence shown here is derived from an EMBL/GenBank/DDBJ whole genome shotgun (WGS) entry which is preliminary data.</text>
</comment>
<dbReference type="InterPro" id="IPR023772">
    <property type="entry name" value="DNA-bd_HTH_TetR-type_CS"/>
</dbReference>
<feature type="domain" description="HTH tetR-type" evidence="5">
    <location>
        <begin position="12"/>
        <end position="72"/>
    </location>
</feature>
<dbReference type="InterPro" id="IPR001647">
    <property type="entry name" value="HTH_TetR"/>
</dbReference>
<gene>
    <name evidence="6" type="ORF">WG925_00205</name>
</gene>
<dbReference type="Gene3D" id="1.10.10.60">
    <property type="entry name" value="Homeodomain-like"/>
    <property type="match status" value="1"/>
</dbReference>
<reference evidence="6 7" key="1">
    <citation type="submission" date="2024-03" db="EMBL/GenBank/DDBJ databases">
        <title>Draft genome sequence of Pseudonocardia carboxydivorans JCM 14827.</title>
        <authorList>
            <person name="Duangmal K."/>
        </authorList>
    </citation>
    <scope>NUCLEOTIDE SEQUENCE [LARGE SCALE GENOMIC DNA]</scope>
    <source>
        <strain evidence="6 7">JCM 14827</strain>
    </source>
</reference>
<keyword evidence="2 4" id="KW-0238">DNA-binding</keyword>
<dbReference type="InterPro" id="IPR009057">
    <property type="entry name" value="Homeodomain-like_sf"/>
</dbReference>
<evidence type="ECO:0000313" key="6">
    <source>
        <dbReference type="EMBL" id="MEK6462149.1"/>
    </source>
</evidence>
<dbReference type="Proteomes" id="UP001367513">
    <property type="component" value="Unassembled WGS sequence"/>
</dbReference>
<evidence type="ECO:0000256" key="2">
    <source>
        <dbReference type="ARBA" id="ARBA00023125"/>
    </source>
</evidence>
<evidence type="ECO:0000259" key="5">
    <source>
        <dbReference type="PROSITE" id="PS50977"/>
    </source>
</evidence>
<dbReference type="Pfam" id="PF00440">
    <property type="entry name" value="TetR_N"/>
    <property type="match status" value="1"/>
</dbReference>
<accession>A0ABU9A8L5</accession>
<evidence type="ECO:0000256" key="3">
    <source>
        <dbReference type="ARBA" id="ARBA00023163"/>
    </source>
</evidence>
<feature type="DNA-binding region" description="H-T-H motif" evidence="4">
    <location>
        <begin position="35"/>
        <end position="54"/>
    </location>
</feature>
<evidence type="ECO:0000256" key="4">
    <source>
        <dbReference type="PROSITE-ProRule" id="PRU00335"/>
    </source>
</evidence>
<dbReference type="PANTHER" id="PTHR30055">
    <property type="entry name" value="HTH-TYPE TRANSCRIPTIONAL REGULATOR RUTR"/>
    <property type="match status" value="1"/>
</dbReference>
<dbReference type="PROSITE" id="PS50977">
    <property type="entry name" value="HTH_TETR_2"/>
    <property type="match status" value="1"/>
</dbReference>
<organism evidence="6 7">
    <name type="scientific">Pseudonocardia alni subsp. carboxydivorans</name>
    <dbReference type="NCBI Taxonomy" id="415010"/>
    <lineage>
        <taxon>Bacteria</taxon>
        <taxon>Bacillati</taxon>
        <taxon>Actinomycetota</taxon>
        <taxon>Actinomycetes</taxon>
        <taxon>Pseudonocardiales</taxon>
        <taxon>Pseudonocardiaceae</taxon>
        <taxon>Pseudonocardia</taxon>
    </lineage>
</organism>
<keyword evidence="7" id="KW-1185">Reference proteome</keyword>
<protein>
    <submittedName>
        <fullName evidence="6">Helix-turn-helix domain-containing protein</fullName>
    </submittedName>
</protein>